<proteinExistence type="predicted"/>
<dbReference type="VEuPathDB" id="TriTrypDB:TcIL3000_0_30520"/>
<dbReference type="OMA" id="RSANTMY"/>
<feature type="compositionally biased region" description="Basic and acidic residues" evidence="1">
    <location>
        <begin position="127"/>
        <end position="136"/>
    </location>
</feature>
<sequence>MTTSTEAAKVEKVRRTLASLGYYNPSTEDIALTLEQMGRVRESRDAQPIAHGLNPHQARASSHHEPRNTTGDLMGGDYGPRSGEGVESNTPADMWARRVGPPQSMGGDRAPYCTLRESRHKVSGGILKHDEAEQHNDTAGARPRSRGAADDGERRALRLSSGNGRREVRTKPRFRPMALHKTPEARLEQHIKHYERGLTATLAARYVGDSQDEFPSGRNEWVGDSRECEDGFCNYVDDYYEDGFDGNLAMYYGGRSHNMASPRALAPPNAVALDQRSANTMYSFTGDARYKYRSGSGLPLSTVLGPDGSTLRTRADPVRRGQQMRELWKKDKFLAQHGRKEDRWRVRQTMLNRTLQ</sequence>
<name>F9W4P5_TRYCI</name>
<protein>
    <submittedName>
        <fullName evidence="2">WGS project CAEQ00000000 data, annotated contig 1210</fullName>
    </submittedName>
</protein>
<accession>F9W4P5</accession>
<comment type="caution">
    <text evidence="2">The sequence shown here is derived from an EMBL/GenBank/DDBJ whole genome shotgun (WGS) entry which is preliminary data.</text>
</comment>
<reference evidence="3" key="1">
    <citation type="submission" date="2011-07" db="EMBL/GenBank/DDBJ databases">
        <title>Divergent evolution of antigenic variation in African trypanosomes.</title>
        <authorList>
            <person name="Jackson A.P."/>
            <person name="Berry A."/>
            <person name="Allison H.C."/>
            <person name="Burton P."/>
            <person name="Anderson J."/>
            <person name="Aslett M."/>
            <person name="Brown R."/>
            <person name="Corton N."/>
            <person name="Harris D."/>
            <person name="Hauser H."/>
            <person name="Gamble J."/>
            <person name="Gilderthorp R."/>
            <person name="McQuillan J."/>
            <person name="Quail M.A."/>
            <person name="Sanders M."/>
            <person name="Van Tonder A."/>
            <person name="Ginger M.L."/>
            <person name="Donelson J.E."/>
            <person name="Field M.C."/>
            <person name="Barry J.D."/>
            <person name="Berriman M."/>
            <person name="Hertz-Fowler C."/>
        </authorList>
    </citation>
    <scope>NUCLEOTIDE SEQUENCE [LARGE SCALE GENOMIC DNA]</scope>
    <source>
        <strain evidence="3">IL3000</strain>
    </source>
</reference>
<dbReference type="Proteomes" id="UP000000702">
    <property type="component" value="Unassembled WGS sequence"/>
</dbReference>
<feature type="compositionally biased region" description="Basic and acidic residues" evidence="1">
    <location>
        <begin position="147"/>
        <end position="156"/>
    </location>
</feature>
<evidence type="ECO:0000256" key="1">
    <source>
        <dbReference type="SAM" id="MobiDB-lite"/>
    </source>
</evidence>
<keyword evidence="3" id="KW-1185">Reference proteome</keyword>
<gene>
    <name evidence="2" type="ORF">TCIL3000_0_30520</name>
</gene>
<organism evidence="2 3">
    <name type="scientific">Trypanosoma congolense (strain IL3000)</name>
    <dbReference type="NCBI Taxonomy" id="1068625"/>
    <lineage>
        <taxon>Eukaryota</taxon>
        <taxon>Discoba</taxon>
        <taxon>Euglenozoa</taxon>
        <taxon>Kinetoplastea</taxon>
        <taxon>Metakinetoplastina</taxon>
        <taxon>Trypanosomatida</taxon>
        <taxon>Trypanosomatidae</taxon>
        <taxon>Trypanosoma</taxon>
        <taxon>Nannomonas</taxon>
    </lineage>
</organism>
<dbReference type="EMBL" id="CAEQ01000586">
    <property type="protein sequence ID" value="CCD12139.1"/>
    <property type="molecule type" value="Genomic_DNA"/>
</dbReference>
<reference evidence="2 3" key="2">
    <citation type="journal article" date="2012" name="Proc. Natl. Acad. Sci. U.S.A.">
        <title>Antigenic diversity is generated by distinct evolutionary mechanisms in African trypanosome species.</title>
        <authorList>
            <person name="Jackson A.P."/>
            <person name="Berry A."/>
            <person name="Aslett M."/>
            <person name="Allison H.C."/>
            <person name="Burton P."/>
            <person name="Vavrova-Anderson J."/>
            <person name="Brown R."/>
            <person name="Browne H."/>
            <person name="Corton N."/>
            <person name="Hauser H."/>
            <person name="Gamble J."/>
            <person name="Gilderthorp R."/>
            <person name="Marcello L."/>
            <person name="McQuillan J."/>
            <person name="Otto T.D."/>
            <person name="Quail M.A."/>
            <person name="Sanders M.J."/>
            <person name="van Tonder A."/>
            <person name="Ginger M.L."/>
            <person name="Field M.C."/>
            <person name="Barry J.D."/>
            <person name="Hertz-Fowler C."/>
            <person name="Berriman M."/>
        </authorList>
    </citation>
    <scope>NUCLEOTIDE SEQUENCE [LARGE SCALE GENOMIC DNA]</scope>
    <source>
        <strain evidence="2 3">IL3000</strain>
    </source>
</reference>
<dbReference type="AlphaFoldDB" id="F9W4P5"/>
<feature type="region of interest" description="Disordered" evidence="1">
    <location>
        <begin position="124"/>
        <end position="167"/>
    </location>
</feature>
<evidence type="ECO:0000313" key="3">
    <source>
        <dbReference type="Proteomes" id="UP000000702"/>
    </source>
</evidence>
<feature type="region of interest" description="Disordered" evidence="1">
    <location>
        <begin position="55"/>
        <end position="89"/>
    </location>
</feature>
<evidence type="ECO:0000313" key="2">
    <source>
        <dbReference type="EMBL" id="CCD12139.1"/>
    </source>
</evidence>